<evidence type="ECO:0000313" key="2">
    <source>
        <dbReference type="EMBL" id="NOU50890.1"/>
    </source>
</evidence>
<protein>
    <submittedName>
        <fullName evidence="2">D-aminoacylase</fullName>
    </submittedName>
</protein>
<dbReference type="GO" id="GO:0016812">
    <property type="term" value="F:hydrolase activity, acting on carbon-nitrogen (but not peptide) bonds, in cyclic amides"/>
    <property type="evidence" value="ECO:0007669"/>
    <property type="project" value="TreeGrafter"/>
</dbReference>
<dbReference type="PANTHER" id="PTHR11647:SF1">
    <property type="entry name" value="COLLAPSIN RESPONSE MEDIATOR PROTEIN"/>
    <property type="match status" value="1"/>
</dbReference>
<gene>
    <name evidence="2" type="ORF">HG263_10130</name>
</gene>
<dbReference type="CDD" id="cd01297">
    <property type="entry name" value="D-aminoacylase"/>
    <property type="match status" value="1"/>
</dbReference>
<dbReference type="InterPro" id="IPR013108">
    <property type="entry name" value="Amidohydro_3"/>
</dbReference>
<dbReference type="Gene3D" id="3.20.20.140">
    <property type="entry name" value="Metal-dependent hydrolases"/>
    <property type="match status" value="1"/>
</dbReference>
<dbReference type="InterPro" id="IPR023100">
    <property type="entry name" value="D-aminoacylase_insert_dom_sf"/>
</dbReference>
<comment type="caution">
    <text evidence="2">The sequence shown here is derived from an EMBL/GenBank/DDBJ whole genome shotgun (WGS) entry which is preliminary data.</text>
</comment>
<organism evidence="2 3">
    <name type="scientific">Pseudoalteromonas caenipelagi</name>
    <dbReference type="NCBI Taxonomy" id="2726988"/>
    <lineage>
        <taxon>Bacteria</taxon>
        <taxon>Pseudomonadati</taxon>
        <taxon>Pseudomonadota</taxon>
        <taxon>Gammaproteobacteria</taxon>
        <taxon>Alteromonadales</taxon>
        <taxon>Pseudoalteromonadaceae</taxon>
        <taxon>Pseudoalteromonas</taxon>
    </lineage>
</organism>
<keyword evidence="3" id="KW-1185">Reference proteome</keyword>
<accession>A0A849VDN5</accession>
<dbReference type="InterPro" id="IPR011059">
    <property type="entry name" value="Metal-dep_hydrolase_composite"/>
</dbReference>
<reference evidence="2 3" key="1">
    <citation type="submission" date="2020-04" db="EMBL/GenBank/DDBJ databases">
        <title>Pseudoalteromonas caenipelagi sp. nov., isolated from a tidal flat.</title>
        <authorList>
            <person name="Park S."/>
            <person name="Yoon J.-H."/>
        </authorList>
    </citation>
    <scope>NUCLEOTIDE SEQUENCE [LARGE SCALE GENOMIC DNA]</scope>
    <source>
        <strain evidence="2 3">JBTF-M23</strain>
    </source>
</reference>
<sequence>MYVDSIIRNAAVYQWPSEQPKIMDVAINKDTIVAVGDCTQCQAQQSYDATGLVLAPGFIDVHTHDDLEVLRSPHMISKISQGVTTVIAGNCGISAAPYFQAHSPVDPINLLGTKEQLNYPELADYQRAFELAAPSVNLAMLVGHTSLRAQVVEDLSQPASVGEIAQMKALLMQAMEQGALGLSSGLAYHNAKGASADEVNALAKVIAPFDGIYTTHLRTEFRGILGAMDEAFATAQHAGVPLVISHIKCAGKENWGRASQVLAHLEKQRQQQCIGCDCYPYAASSSTLDLNQVTPETEIFITWSEPHPEMAQKNLHEIASLWHVSLVDAAQKLQPAGAVYHCMLEDDVKQFLSYEHSMIGSDGLPCDPHPHPRLWGTFPRVLGHYSQGEQTLSLALAIHKMTALPAGQFKLEKRGQIKVGHFADLVLFDPQTVRDQATYSQPHLPALGIERVWVNGKLSYVGGADPASEVDYGRAGRFLNRISKNN</sequence>
<proteinExistence type="predicted"/>
<dbReference type="InterPro" id="IPR050378">
    <property type="entry name" value="Metallo-dep_Hydrolases_sf"/>
</dbReference>
<dbReference type="Pfam" id="PF07969">
    <property type="entry name" value="Amidohydro_3"/>
    <property type="match status" value="1"/>
</dbReference>
<dbReference type="EMBL" id="JABBPG010000003">
    <property type="protein sequence ID" value="NOU50890.1"/>
    <property type="molecule type" value="Genomic_DNA"/>
</dbReference>
<dbReference type="RefSeq" id="WP_171626101.1">
    <property type="nucleotide sequence ID" value="NZ_JABBPG010000003.1"/>
</dbReference>
<evidence type="ECO:0000313" key="3">
    <source>
        <dbReference type="Proteomes" id="UP000586305"/>
    </source>
</evidence>
<dbReference type="GO" id="GO:0016811">
    <property type="term" value="F:hydrolase activity, acting on carbon-nitrogen (but not peptide) bonds, in linear amides"/>
    <property type="evidence" value="ECO:0007669"/>
    <property type="project" value="InterPro"/>
</dbReference>
<dbReference type="Proteomes" id="UP000586305">
    <property type="component" value="Unassembled WGS sequence"/>
</dbReference>
<dbReference type="AlphaFoldDB" id="A0A849VDN5"/>
<dbReference type="SUPFAM" id="SSF51556">
    <property type="entry name" value="Metallo-dependent hydrolases"/>
    <property type="match status" value="1"/>
</dbReference>
<feature type="domain" description="Amidohydrolase 3" evidence="1">
    <location>
        <begin position="47"/>
        <end position="460"/>
    </location>
</feature>
<dbReference type="Gene3D" id="3.30.1490.130">
    <property type="entry name" value="D-aminoacylase. Domain 3"/>
    <property type="match status" value="1"/>
</dbReference>
<dbReference type="GO" id="GO:0005829">
    <property type="term" value="C:cytosol"/>
    <property type="evidence" value="ECO:0007669"/>
    <property type="project" value="TreeGrafter"/>
</dbReference>
<dbReference type="PANTHER" id="PTHR11647">
    <property type="entry name" value="HYDRANTOINASE/DIHYDROPYRIMIDINASE FAMILY MEMBER"/>
    <property type="match status" value="1"/>
</dbReference>
<dbReference type="InterPro" id="IPR032466">
    <property type="entry name" value="Metal_Hydrolase"/>
</dbReference>
<dbReference type="Gene3D" id="2.30.40.10">
    <property type="entry name" value="Urease, subunit C, domain 1"/>
    <property type="match status" value="1"/>
</dbReference>
<dbReference type="SUPFAM" id="SSF51338">
    <property type="entry name" value="Composite domain of metallo-dependent hydrolases"/>
    <property type="match status" value="1"/>
</dbReference>
<name>A0A849VDN5_9GAMM</name>
<evidence type="ECO:0000259" key="1">
    <source>
        <dbReference type="Pfam" id="PF07969"/>
    </source>
</evidence>